<dbReference type="PROSITE" id="PS50245">
    <property type="entry name" value="CAP_GLY_2"/>
    <property type="match status" value="1"/>
</dbReference>
<comment type="subcellular location">
    <subcellularLocation>
        <location evidence="1">Cytoplasm</location>
    </subcellularLocation>
</comment>
<dbReference type="VEuPathDB" id="FungiDB:AB675_1212"/>
<evidence type="ECO:0000256" key="2">
    <source>
        <dbReference type="ARBA" id="ARBA00022490"/>
    </source>
</evidence>
<dbReference type="AlphaFoldDB" id="A0A0N1NYI0"/>
<dbReference type="InterPro" id="IPR045172">
    <property type="entry name" value="TBCB_Ubl"/>
</dbReference>
<comment type="similarity">
    <text evidence="4">Belongs to the TBCB family.</text>
</comment>
<dbReference type="EMBL" id="LFJN01000037">
    <property type="protein sequence ID" value="KPI35752.1"/>
    <property type="molecule type" value="Genomic_DNA"/>
</dbReference>
<dbReference type="SUPFAM" id="SSF54236">
    <property type="entry name" value="Ubiquitin-like"/>
    <property type="match status" value="1"/>
</dbReference>
<name>A0A0N1NYI0_9EURO</name>
<dbReference type="GO" id="GO:0043014">
    <property type="term" value="F:alpha-tubulin binding"/>
    <property type="evidence" value="ECO:0007669"/>
    <property type="project" value="InterPro"/>
</dbReference>
<accession>A0A0N1NYI0</accession>
<evidence type="ECO:0000313" key="7">
    <source>
        <dbReference type="EMBL" id="KPI35752.1"/>
    </source>
</evidence>
<dbReference type="Pfam" id="PF14560">
    <property type="entry name" value="Ubiquitin_2"/>
    <property type="match status" value="1"/>
</dbReference>
<dbReference type="GO" id="GO:0007021">
    <property type="term" value="P:tubulin complex assembly"/>
    <property type="evidence" value="ECO:0007669"/>
    <property type="project" value="InterPro"/>
</dbReference>
<dbReference type="OrthoDB" id="5295208at2759"/>
<dbReference type="GeneID" id="28732906"/>
<dbReference type="InterPro" id="IPR000626">
    <property type="entry name" value="Ubiquitin-like_dom"/>
</dbReference>
<dbReference type="GO" id="GO:0005938">
    <property type="term" value="C:cell cortex"/>
    <property type="evidence" value="ECO:0007669"/>
    <property type="project" value="TreeGrafter"/>
</dbReference>
<evidence type="ECO:0000256" key="5">
    <source>
        <dbReference type="SAM" id="MobiDB-lite"/>
    </source>
</evidence>
<dbReference type="GO" id="GO:0005634">
    <property type="term" value="C:nucleus"/>
    <property type="evidence" value="ECO:0007669"/>
    <property type="project" value="TreeGrafter"/>
</dbReference>
<feature type="region of interest" description="Disordered" evidence="5">
    <location>
        <begin position="1"/>
        <end position="27"/>
    </location>
</feature>
<dbReference type="SMART" id="SM01052">
    <property type="entry name" value="CAP_GLY"/>
    <property type="match status" value="1"/>
</dbReference>
<sequence>MAFTATQDLPLQITVPSDTPSAPPLVSSERRITPSWTISQLKTKLEPITGIPSSSQSLRTRGIDGTWIPLADDEAQVGDARYGLRKGAEIESGPASMTDGPSPMSISRTVYTNAGPGPGHPPFSPPRQHHRIQRPHRREIHHARNYLFHPPNTVLSWKKQQKLGRFDPNAATPASLAIERREHDRSIISSRGISAGVRCRVGGDDGRRGLVRFTGEIPGLGGEREAGCVWVGVQLDEPVGRNDGSVKVEVVVETGEGNEKVEEKRTQMRRVFECEDKFGVFARPEKVEVGEQWTVLDDLGVDDDMEEL</sequence>
<keyword evidence="8" id="KW-1185">Reference proteome</keyword>
<evidence type="ECO:0000256" key="4">
    <source>
        <dbReference type="ARBA" id="ARBA00025779"/>
    </source>
</evidence>
<protein>
    <submittedName>
        <fullName evidence="7">Cell polarity protein alp11</fullName>
    </submittedName>
</protein>
<dbReference type="PANTHER" id="PTHR18916:SF85">
    <property type="entry name" value="TUBULIN-FOLDING COFACTOR B"/>
    <property type="match status" value="1"/>
</dbReference>
<dbReference type="InterPro" id="IPR000938">
    <property type="entry name" value="CAP-Gly_domain"/>
</dbReference>
<dbReference type="Pfam" id="PF01302">
    <property type="entry name" value="CAP_GLY"/>
    <property type="match status" value="1"/>
</dbReference>
<organism evidence="7 8">
    <name type="scientific">Cyphellophora attinorum</name>
    <dbReference type="NCBI Taxonomy" id="1664694"/>
    <lineage>
        <taxon>Eukaryota</taxon>
        <taxon>Fungi</taxon>
        <taxon>Dikarya</taxon>
        <taxon>Ascomycota</taxon>
        <taxon>Pezizomycotina</taxon>
        <taxon>Eurotiomycetes</taxon>
        <taxon>Chaetothyriomycetidae</taxon>
        <taxon>Chaetothyriales</taxon>
        <taxon>Cyphellophoraceae</taxon>
        <taxon>Cyphellophora</taxon>
    </lineage>
</organism>
<dbReference type="GO" id="GO:0007023">
    <property type="term" value="P:post-chaperonin tubulin folding pathway"/>
    <property type="evidence" value="ECO:0007669"/>
    <property type="project" value="InterPro"/>
</dbReference>
<dbReference type="CDD" id="cd01789">
    <property type="entry name" value="Ubl_TBCB"/>
    <property type="match status" value="1"/>
</dbReference>
<evidence type="ECO:0000259" key="6">
    <source>
        <dbReference type="PROSITE" id="PS50245"/>
    </source>
</evidence>
<keyword evidence="2" id="KW-0963">Cytoplasm</keyword>
<dbReference type="GO" id="GO:0031122">
    <property type="term" value="P:cytoplasmic microtubule organization"/>
    <property type="evidence" value="ECO:0007669"/>
    <property type="project" value="TreeGrafter"/>
</dbReference>
<dbReference type="Gene3D" id="3.10.20.90">
    <property type="entry name" value="Phosphatidylinositol 3-kinase Catalytic Subunit, Chain A, domain 1"/>
    <property type="match status" value="1"/>
</dbReference>
<comment type="caution">
    <text evidence="7">The sequence shown here is derived from an EMBL/GenBank/DDBJ whole genome shotgun (WGS) entry which is preliminary data.</text>
</comment>
<evidence type="ECO:0000313" key="8">
    <source>
        <dbReference type="Proteomes" id="UP000038010"/>
    </source>
</evidence>
<dbReference type="SUPFAM" id="SSF74924">
    <property type="entry name" value="Cap-Gly domain"/>
    <property type="match status" value="1"/>
</dbReference>
<evidence type="ECO:0000256" key="3">
    <source>
        <dbReference type="ARBA" id="ARBA00023186"/>
    </source>
</evidence>
<proteinExistence type="inferred from homology"/>
<evidence type="ECO:0000256" key="1">
    <source>
        <dbReference type="ARBA" id="ARBA00004496"/>
    </source>
</evidence>
<feature type="domain" description="CAP-Gly" evidence="6">
    <location>
        <begin position="221"/>
        <end position="283"/>
    </location>
</feature>
<keyword evidence="3" id="KW-0143">Chaperone</keyword>
<gene>
    <name evidence="7" type="ORF">AB675_1212</name>
</gene>
<dbReference type="GO" id="GO:0051010">
    <property type="term" value="F:microtubule plus-end binding"/>
    <property type="evidence" value="ECO:0007669"/>
    <property type="project" value="TreeGrafter"/>
</dbReference>
<reference evidence="7 8" key="1">
    <citation type="submission" date="2015-06" db="EMBL/GenBank/DDBJ databases">
        <title>Draft genome of the ant-associated black yeast Phialophora attae CBS 131958.</title>
        <authorList>
            <person name="Moreno L.F."/>
            <person name="Stielow B.J."/>
            <person name="de Hoog S."/>
            <person name="Vicente V.A."/>
            <person name="Weiss V.A."/>
            <person name="de Vries M."/>
            <person name="Cruz L.M."/>
            <person name="Souza E.M."/>
        </authorList>
    </citation>
    <scope>NUCLEOTIDE SEQUENCE [LARGE SCALE GENOMIC DNA]</scope>
    <source>
        <strain evidence="7 8">CBS 131958</strain>
    </source>
</reference>
<dbReference type="Gene3D" id="2.30.30.190">
    <property type="entry name" value="CAP Gly-rich-like domain"/>
    <property type="match status" value="1"/>
</dbReference>
<dbReference type="PANTHER" id="PTHR18916">
    <property type="entry name" value="DYNACTIN 1-RELATED MICROTUBULE-BINDING"/>
    <property type="match status" value="1"/>
</dbReference>
<dbReference type="STRING" id="1664694.A0A0N1NYI0"/>
<dbReference type="InterPro" id="IPR029071">
    <property type="entry name" value="Ubiquitin-like_domsf"/>
</dbReference>
<feature type="compositionally biased region" description="Polar residues" evidence="5">
    <location>
        <begin position="1"/>
        <end position="20"/>
    </location>
</feature>
<dbReference type="RefSeq" id="XP_017995715.1">
    <property type="nucleotide sequence ID" value="XM_018141035.1"/>
</dbReference>
<dbReference type="GO" id="GO:0035371">
    <property type="term" value="C:microtubule plus-end"/>
    <property type="evidence" value="ECO:0007669"/>
    <property type="project" value="TreeGrafter"/>
</dbReference>
<dbReference type="InterPro" id="IPR036859">
    <property type="entry name" value="CAP-Gly_dom_sf"/>
</dbReference>
<dbReference type="Proteomes" id="UP000038010">
    <property type="component" value="Unassembled WGS sequence"/>
</dbReference>